<dbReference type="InterPro" id="IPR052016">
    <property type="entry name" value="Bact_Sigma-Reg"/>
</dbReference>
<dbReference type="Pfam" id="PF07696">
    <property type="entry name" value="7TMR-DISMED2"/>
    <property type="match status" value="1"/>
</dbReference>
<evidence type="ECO:0000259" key="4">
    <source>
        <dbReference type="Pfam" id="PF07228"/>
    </source>
</evidence>
<name>A0ABX8GXW4_9BACT</name>
<feature type="domain" description="PPM-type phosphatase" evidence="4">
    <location>
        <begin position="544"/>
        <end position="745"/>
    </location>
</feature>
<keyword evidence="3" id="KW-0812">Transmembrane</keyword>
<feature type="transmembrane region" description="Helical" evidence="3">
    <location>
        <begin position="329"/>
        <end position="348"/>
    </location>
</feature>
<dbReference type="InterPro" id="IPR001932">
    <property type="entry name" value="PPM-type_phosphatase-like_dom"/>
</dbReference>
<evidence type="ECO:0000259" key="5">
    <source>
        <dbReference type="Pfam" id="PF07695"/>
    </source>
</evidence>
<dbReference type="InterPro" id="IPR036457">
    <property type="entry name" value="PPM-type-like_dom_sf"/>
</dbReference>
<feature type="transmembrane region" description="Helical" evidence="3">
    <location>
        <begin position="177"/>
        <end position="198"/>
    </location>
</feature>
<dbReference type="Pfam" id="PF07228">
    <property type="entry name" value="SpoIIE"/>
    <property type="match status" value="1"/>
</dbReference>
<dbReference type="Proteomes" id="UP000682802">
    <property type="component" value="Chromosome 1"/>
</dbReference>
<keyword evidence="1" id="KW-0378">Hydrolase</keyword>
<sequence>MISLCSVASVNEHTLTLSPKVPYVNAASKTYFYIDQSNTLQFDQISSPKFSKFTAWNNTTNVSFEYGKHTYWVRFDLENENKQMSPDWLLEINYAPLDEVEFFAVKNEKLIDHVLTGDHVDFKNRPLQHHNFIFPVKVEGSGITTIYMRVKTDGSVKIPLRMYRPWKFAEINSKYEVGYGLFFGILLMMAVLGVITYIPTKDISYLLFPIPIIAKILFTFSLSGHTFQFLFPTNTFLANKITPLSIGIWMVGISLFNFYFLKTIKIGLKTHRANMIGLAIGIIAMFGSLFLPYYTAIQIVTATSIPFTVLSLSLGIISLRNGYKFSRYYVASFTIYLGALLLFVGRMKGIVADNLLTSRILEYGDIIMVTLLFTALSKKYAIYRDQKKIAVERMLQVEAEAKATLEQKVVERTLELQEATAELEEKTEELETQANQLALKNEEITTQSEKLVVMNNNMVEKNEELEQQNEEILTQRDMVETKNTEIEKTAKRLNDSINYAKRIQNTILPSKQLLDSLLEEYFIMYQPKNTVSGDFYWAIENKKENKVIIVVADCTGHGVPGAMMSMIGDGYLQQIVRLRGITSPGKILVEMHTHLQNMLSSDDSNIKDGMDMGILVWDKAKNVVQFAGAHIPLVFVTQQKVFQLKGERLSLGSDNKKISIKEHIIPIKSPISFYLFSDGYQDQFGGDQDKKIGSKRLRELIHLLSSKPMAAQKNAFINFFEQWKNTNNNLSSQQLDDILLMGIKVSPIKK</sequence>
<organism evidence="7 8">
    <name type="scientific">Flammeovirga kamogawensis</name>
    <dbReference type="NCBI Taxonomy" id="373891"/>
    <lineage>
        <taxon>Bacteria</taxon>
        <taxon>Pseudomonadati</taxon>
        <taxon>Bacteroidota</taxon>
        <taxon>Cytophagia</taxon>
        <taxon>Cytophagales</taxon>
        <taxon>Flammeovirgaceae</taxon>
        <taxon>Flammeovirga</taxon>
    </lineage>
</organism>
<feature type="domain" description="7TM-DISM receptor extracellular" evidence="5">
    <location>
        <begin position="179"/>
        <end position="377"/>
    </location>
</feature>
<keyword evidence="3" id="KW-1133">Transmembrane helix</keyword>
<dbReference type="InterPro" id="IPR011622">
    <property type="entry name" value="7TMR_DISM_rcpt_extracell_dom2"/>
</dbReference>
<evidence type="ECO:0000256" key="3">
    <source>
        <dbReference type="SAM" id="Phobius"/>
    </source>
</evidence>
<evidence type="ECO:0000259" key="6">
    <source>
        <dbReference type="Pfam" id="PF07696"/>
    </source>
</evidence>
<gene>
    <name evidence="7" type="ORF">KM029_04765</name>
</gene>
<reference evidence="7 8" key="1">
    <citation type="submission" date="2021-05" db="EMBL/GenBank/DDBJ databases">
        <title>Comparative genomic studies on the polysaccharide-degrading batcterial strains of the Flammeovirga genus.</title>
        <authorList>
            <person name="Zewei F."/>
            <person name="Zheng Z."/>
            <person name="Yu L."/>
            <person name="Ruyue G."/>
            <person name="Yanhong M."/>
            <person name="Yuanyuan C."/>
            <person name="Jingyan G."/>
            <person name="Wenjun H."/>
        </authorList>
    </citation>
    <scope>NUCLEOTIDE SEQUENCE [LARGE SCALE GENOMIC DNA]</scope>
    <source>
        <strain evidence="7 8">YS10</strain>
    </source>
</reference>
<proteinExistence type="predicted"/>
<keyword evidence="2" id="KW-0175">Coiled coil</keyword>
<keyword evidence="3" id="KW-0472">Membrane</keyword>
<evidence type="ECO:0000313" key="8">
    <source>
        <dbReference type="Proteomes" id="UP000682802"/>
    </source>
</evidence>
<feature type="transmembrane region" description="Helical" evidence="3">
    <location>
        <begin position="244"/>
        <end position="261"/>
    </location>
</feature>
<evidence type="ECO:0000256" key="1">
    <source>
        <dbReference type="ARBA" id="ARBA00022801"/>
    </source>
</evidence>
<protein>
    <submittedName>
        <fullName evidence="7">SpoIIE family protein phosphatase</fullName>
    </submittedName>
</protein>
<dbReference type="PANTHER" id="PTHR43156">
    <property type="entry name" value="STAGE II SPORULATION PROTEIN E-RELATED"/>
    <property type="match status" value="1"/>
</dbReference>
<evidence type="ECO:0000256" key="2">
    <source>
        <dbReference type="SAM" id="Coils"/>
    </source>
</evidence>
<feature type="transmembrane region" description="Helical" evidence="3">
    <location>
        <begin position="297"/>
        <end position="317"/>
    </location>
</feature>
<dbReference type="Pfam" id="PF07695">
    <property type="entry name" value="7TMR-DISM_7TM"/>
    <property type="match status" value="1"/>
</dbReference>
<keyword evidence="8" id="KW-1185">Reference proteome</keyword>
<evidence type="ECO:0000313" key="7">
    <source>
        <dbReference type="EMBL" id="QWG08254.1"/>
    </source>
</evidence>
<dbReference type="PANTHER" id="PTHR43156:SF9">
    <property type="entry name" value="HAMP DOMAIN-CONTAINING PROTEIN"/>
    <property type="match status" value="1"/>
</dbReference>
<dbReference type="Gene3D" id="2.60.40.2380">
    <property type="match status" value="1"/>
</dbReference>
<dbReference type="EMBL" id="CP076128">
    <property type="protein sequence ID" value="QWG08254.1"/>
    <property type="molecule type" value="Genomic_DNA"/>
</dbReference>
<feature type="transmembrane region" description="Helical" evidence="3">
    <location>
        <begin position="273"/>
        <end position="291"/>
    </location>
</feature>
<accession>A0ABX8GXW4</accession>
<feature type="transmembrane region" description="Helical" evidence="3">
    <location>
        <begin position="205"/>
        <end position="224"/>
    </location>
</feature>
<feature type="coiled-coil region" evidence="2">
    <location>
        <begin position="402"/>
        <end position="482"/>
    </location>
</feature>
<feature type="domain" description="7TM-DISM receptor extracellular" evidence="6">
    <location>
        <begin position="29"/>
        <end position="163"/>
    </location>
</feature>
<dbReference type="RefSeq" id="WP_158631159.1">
    <property type="nucleotide sequence ID" value="NZ_CP076128.1"/>
</dbReference>
<dbReference type="Gene3D" id="3.60.40.10">
    <property type="entry name" value="PPM-type phosphatase domain"/>
    <property type="match status" value="1"/>
</dbReference>
<dbReference type="InterPro" id="IPR011623">
    <property type="entry name" value="7TMR_DISM_rcpt_extracell_dom1"/>
</dbReference>